<sequence>MKEKMKEVKELWTEFGDVPMNPETECIEADWHGFPKGTFREEVWMWFEETFGVSVADLMYGRI</sequence>
<dbReference type="STRING" id="717962.CC1_21740"/>
<gene>
    <name evidence="1" type="ORF">CC1_21740</name>
</gene>
<protein>
    <submittedName>
        <fullName evidence="1">Uncharacterized protein</fullName>
    </submittedName>
</protein>
<dbReference type="EMBL" id="FP929038">
    <property type="protein sequence ID" value="CBK80873.1"/>
    <property type="molecule type" value="Genomic_DNA"/>
</dbReference>
<dbReference type="RefSeq" id="WP_015514441.1">
    <property type="nucleotide sequence ID" value="NC_021009.1"/>
</dbReference>
<dbReference type="PATRIC" id="fig|717962.3.peg.2089"/>
<dbReference type="HOGENOM" id="CLU_208320_0_0_9"/>
<name>D4J952_9FIRM</name>
<accession>D4J952</accession>
<proteinExistence type="predicted"/>
<reference evidence="1 2" key="1">
    <citation type="submission" date="2010-03" db="EMBL/GenBank/DDBJ databases">
        <title>The genome sequence of Coprococcus catus GD/7.</title>
        <authorList>
            <consortium name="metaHIT consortium -- http://www.metahit.eu/"/>
            <person name="Pajon A."/>
            <person name="Turner K."/>
            <person name="Parkhill J."/>
            <person name="Duncan S."/>
            <person name="Flint H."/>
        </authorList>
    </citation>
    <scope>NUCLEOTIDE SEQUENCE [LARGE SCALE GENOMIC DNA]</scope>
    <source>
        <strain evidence="1 2">GD/7</strain>
    </source>
</reference>
<dbReference type="AlphaFoldDB" id="D4J952"/>
<reference evidence="1 2" key="2">
    <citation type="submission" date="2010-03" db="EMBL/GenBank/DDBJ databases">
        <authorList>
            <person name="Pajon A."/>
        </authorList>
    </citation>
    <scope>NUCLEOTIDE SEQUENCE [LARGE SCALE GENOMIC DNA]</scope>
    <source>
        <strain evidence="1 2">GD/7</strain>
    </source>
</reference>
<dbReference type="Proteomes" id="UP000008798">
    <property type="component" value="Chromosome"/>
</dbReference>
<dbReference type="KEGG" id="cct:CC1_21740"/>
<organism evidence="1 2">
    <name type="scientific">Coprococcus catus GD/7</name>
    <dbReference type="NCBI Taxonomy" id="717962"/>
    <lineage>
        <taxon>Bacteria</taxon>
        <taxon>Bacillati</taxon>
        <taxon>Bacillota</taxon>
        <taxon>Clostridia</taxon>
        <taxon>Lachnospirales</taxon>
        <taxon>Lachnospiraceae</taxon>
        <taxon>Coprococcus</taxon>
    </lineage>
</organism>
<evidence type="ECO:0000313" key="1">
    <source>
        <dbReference type="EMBL" id="CBK80873.1"/>
    </source>
</evidence>
<evidence type="ECO:0000313" key="2">
    <source>
        <dbReference type="Proteomes" id="UP000008798"/>
    </source>
</evidence>